<dbReference type="GO" id="GO:0051539">
    <property type="term" value="F:4 iron, 4 sulfur cluster binding"/>
    <property type="evidence" value="ECO:0007669"/>
    <property type="project" value="UniProtKB-KW"/>
</dbReference>
<name>A0A0W8FPM8_9ZZZZ</name>
<evidence type="ECO:0000259" key="6">
    <source>
        <dbReference type="PROSITE" id="PS51918"/>
    </source>
</evidence>
<dbReference type="Gene3D" id="3.80.30.20">
    <property type="entry name" value="tm_1862 like domain"/>
    <property type="match status" value="1"/>
</dbReference>
<dbReference type="InterPro" id="IPR034466">
    <property type="entry name" value="Methyltransferase_Class_B"/>
</dbReference>
<dbReference type="CDD" id="cd01335">
    <property type="entry name" value="Radical_SAM"/>
    <property type="match status" value="1"/>
</dbReference>
<keyword evidence="5" id="KW-0411">Iron-sulfur</keyword>
<dbReference type="GO" id="GO:0046872">
    <property type="term" value="F:metal ion binding"/>
    <property type="evidence" value="ECO:0007669"/>
    <property type="project" value="UniProtKB-KW"/>
</dbReference>
<dbReference type="Gene3D" id="3.40.50.280">
    <property type="entry name" value="Cobalamin-binding domain"/>
    <property type="match status" value="1"/>
</dbReference>
<keyword evidence="4" id="KW-0408">Iron</keyword>
<dbReference type="EMBL" id="LNQE01000977">
    <property type="protein sequence ID" value="KUG22259.1"/>
    <property type="molecule type" value="Genomic_DNA"/>
</dbReference>
<dbReference type="InterPro" id="IPR051198">
    <property type="entry name" value="BchE-like"/>
</dbReference>
<dbReference type="PANTHER" id="PTHR43409">
    <property type="entry name" value="ANAEROBIC MAGNESIUM-PROTOPORPHYRIN IX MONOMETHYL ESTER CYCLASE-RELATED"/>
    <property type="match status" value="1"/>
</dbReference>
<evidence type="ECO:0000256" key="1">
    <source>
        <dbReference type="ARBA" id="ARBA00001966"/>
    </source>
</evidence>
<accession>A0A0W8FPM8</accession>
<comment type="cofactor">
    <cofactor evidence="1">
        <name>[4Fe-4S] cluster</name>
        <dbReference type="ChEBI" id="CHEBI:49883"/>
    </cofactor>
</comment>
<dbReference type="Pfam" id="PF04055">
    <property type="entry name" value="Radical_SAM"/>
    <property type="match status" value="1"/>
</dbReference>
<protein>
    <submittedName>
        <fullName evidence="7">Radical sam domain protein</fullName>
    </submittedName>
</protein>
<dbReference type="AlphaFoldDB" id="A0A0W8FPM8"/>
<evidence type="ECO:0000256" key="4">
    <source>
        <dbReference type="ARBA" id="ARBA00023004"/>
    </source>
</evidence>
<reference evidence="7" key="1">
    <citation type="journal article" date="2015" name="Proc. Natl. Acad. Sci. U.S.A.">
        <title>Networks of energetic and metabolic interactions define dynamics in microbial communities.</title>
        <authorList>
            <person name="Embree M."/>
            <person name="Liu J.K."/>
            <person name="Al-Bassam M.M."/>
            <person name="Zengler K."/>
        </authorList>
    </citation>
    <scope>NUCLEOTIDE SEQUENCE</scope>
</reference>
<dbReference type="SFLD" id="SFLDG01123">
    <property type="entry name" value="methyltransferase_(Class_B)"/>
    <property type="match status" value="1"/>
</dbReference>
<evidence type="ECO:0000256" key="2">
    <source>
        <dbReference type="ARBA" id="ARBA00022691"/>
    </source>
</evidence>
<gene>
    <name evidence="7" type="ORF">ASZ90_007991</name>
</gene>
<evidence type="ECO:0000256" key="5">
    <source>
        <dbReference type="ARBA" id="ARBA00023014"/>
    </source>
</evidence>
<dbReference type="InterPro" id="IPR023404">
    <property type="entry name" value="rSAM_horseshoe"/>
</dbReference>
<proteinExistence type="predicted"/>
<organism evidence="7">
    <name type="scientific">hydrocarbon metagenome</name>
    <dbReference type="NCBI Taxonomy" id="938273"/>
    <lineage>
        <taxon>unclassified sequences</taxon>
        <taxon>metagenomes</taxon>
        <taxon>ecological metagenomes</taxon>
    </lineage>
</organism>
<evidence type="ECO:0000313" key="7">
    <source>
        <dbReference type="EMBL" id="KUG22259.1"/>
    </source>
</evidence>
<dbReference type="SUPFAM" id="SSF102114">
    <property type="entry name" value="Radical SAM enzymes"/>
    <property type="match status" value="1"/>
</dbReference>
<dbReference type="PROSITE" id="PS51918">
    <property type="entry name" value="RADICAL_SAM"/>
    <property type="match status" value="1"/>
</dbReference>
<dbReference type="InterPro" id="IPR058240">
    <property type="entry name" value="rSAM_sf"/>
</dbReference>
<dbReference type="SFLD" id="SFLDG01082">
    <property type="entry name" value="B12-binding_domain_containing"/>
    <property type="match status" value="1"/>
</dbReference>
<dbReference type="GO" id="GO:0003824">
    <property type="term" value="F:catalytic activity"/>
    <property type="evidence" value="ECO:0007669"/>
    <property type="project" value="InterPro"/>
</dbReference>
<dbReference type="InterPro" id="IPR006638">
    <property type="entry name" value="Elp3/MiaA/NifB-like_rSAM"/>
</dbReference>
<evidence type="ECO:0000256" key="3">
    <source>
        <dbReference type="ARBA" id="ARBA00022723"/>
    </source>
</evidence>
<sequence>MKRDLTIIGIIPQYPMHSQQNIYARIKMPSVGLLSIMSQITHHPRIKEIYAIDENNYNGPQDSNGLPGHFFLQDRQPAQIALFYGGMSNSIPRMYSVATQYRSFGAVTIAGGSHVDALPQEALRSGVDIVVHGEGEETIAELLEILISDSGVSLNRERLHQVQGISFLDESGKYVFTGKRKPIDDLDELADPDLTLIKFLKKRWSYLPINRGRGCNWNCEFCIVNKRYGKYKFASVDTTLRQLIKYADLGYSNFFFTDDNFAQNPADAIALCRKIGDYKRNFQKKLDIVVQVRSEVAENDELIEAMRFAGVSMLAIGYESPINEELRAMRKGVTAEKLIARSQKLSNYFYLHGMFIFGYPSNKDDSKSSSLTIKQRAKYYKEFFKKSGIDTIQVLNAVPLPGSDLRARLEREDRLLPLSMIGWDKYDGLFLCYDPRPDGLDAFDLQNMLCLLMKKKYLGGFIGRKLNYGNWLNWTYIATIGFPIEFGESYVRRFIHNLREKTKARKQRRIDWTARTIFYVPLANAWKDIKRIWRNLFVKTYAGAIVSRWLKIYHESDYNNRLKRIFTNNKMTNSNESQRDT</sequence>
<keyword evidence="2" id="KW-0949">S-adenosyl-L-methionine</keyword>
<dbReference type="InterPro" id="IPR007197">
    <property type="entry name" value="rSAM"/>
</dbReference>
<comment type="caution">
    <text evidence="7">The sequence shown here is derived from an EMBL/GenBank/DDBJ whole genome shotgun (WGS) entry which is preliminary data.</text>
</comment>
<dbReference type="SMART" id="SM00729">
    <property type="entry name" value="Elp3"/>
    <property type="match status" value="1"/>
</dbReference>
<keyword evidence="3" id="KW-0479">Metal-binding</keyword>
<dbReference type="SFLD" id="SFLDS00029">
    <property type="entry name" value="Radical_SAM"/>
    <property type="match status" value="1"/>
</dbReference>
<feature type="domain" description="Radical SAM core" evidence="6">
    <location>
        <begin position="199"/>
        <end position="436"/>
    </location>
</feature>